<dbReference type="EMBL" id="SWBR01000002">
    <property type="protein sequence ID" value="TKC10160.1"/>
    <property type="molecule type" value="Genomic_DNA"/>
</dbReference>
<reference evidence="2 3" key="1">
    <citation type="submission" date="2019-04" db="EMBL/GenBank/DDBJ databases">
        <title>Pedobacter sp. RP-3-22 sp. nov., isolated from Arctic soil.</title>
        <authorList>
            <person name="Dahal R.H."/>
            <person name="Kim D.-U."/>
        </authorList>
    </citation>
    <scope>NUCLEOTIDE SEQUENCE [LARGE SCALE GENOMIC DNA]</scope>
    <source>
        <strain evidence="2 3">RP-3-22</strain>
    </source>
</reference>
<feature type="transmembrane region" description="Helical" evidence="1">
    <location>
        <begin position="373"/>
        <end position="393"/>
    </location>
</feature>
<feature type="transmembrane region" description="Helical" evidence="1">
    <location>
        <begin position="254"/>
        <end position="273"/>
    </location>
</feature>
<feature type="transmembrane region" description="Helical" evidence="1">
    <location>
        <begin position="17"/>
        <end position="36"/>
    </location>
</feature>
<dbReference type="AlphaFoldDB" id="A0A4U1CSX2"/>
<keyword evidence="1" id="KW-0472">Membrane</keyword>
<evidence type="ECO:0000313" key="2">
    <source>
        <dbReference type="EMBL" id="TKC10160.1"/>
    </source>
</evidence>
<dbReference type="GO" id="GO:0016829">
    <property type="term" value="F:lyase activity"/>
    <property type="evidence" value="ECO:0007669"/>
    <property type="project" value="UniProtKB-KW"/>
</dbReference>
<gene>
    <name evidence="2" type="ORF">FA048_08140</name>
</gene>
<keyword evidence="1" id="KW-1133">Transmembrane helix</keyword>
<evidence type="ECO:0000313" key="3">
    <source>
        <dbReference type="Proteomes" id="UP000309488"/>
    </source>
</evidence>
<protein>
    <submittedName>
        <fullName evidence="2">2-methylisocitrate lyase</fullName>
    </submittedName>
</protein>
<evidence type="ECO:0000256" key="1">
    <source>
        <dbReference type="SAM" id="Phobius"/>
    </source>
</evidence>
<accession>A0A4U1CSX2</accession>
<keyword evidence="3" id="KW-1185">Reference proteome</keyword>
<feature type="transmembrane region" description="Helical" evidence="1">
    <location>
        <begin position="320"/>
        <end position="337"/>
    </location>
</feature>
<comment type="caution">
    <text evidence="2">The sequence shown here is derived from an EMBL/GenBank/DDBJ whole genome shotgun (WGS) entry which is preliminary data.</text>
</comment>
<proteinExistence type="predicted"/>
<sequence>MTIEKHNQQQNKAKKNILAHVLLILSLGIFLAGTYYSGYKLYTLSNEQEQIATDYATVNSITFGVFSVDLWRDKIAHIVTKEIKGFKITSEQKKEIRIEIETQLHAMINQVTKEITKPQKGLGNKLKKFAFKQFVNPKELHDQVPSFATTIVNRITSTKATNKLKNIATNKLDKLADQTFDSTKVAIYQVTKQLYSRYYVNNQQAFNKHIETRLSNIRKVTYNYAYAMLGCVAMAFIAWLILRKKTYLHNTLFIMSLLFALALLATGVTVSIIEVDARLSSLEFLMMGEKVVFENQVLFFQSKSVLGIGEVLIQQPKPDAITVGIIIILFVIILPILRITARGIHMLCKPPIAENAITKYLAFESGKWDMADVMVVGILMTYIGLNGILKSQLSGLNMKDEFLTTATVNYTSLQPGFIIFVGYVTFAFFLSYMLKKVTCSTK</sequence>
<keyword evidence="1" id="KW-0812">Transmembrane</keyword>
<keyword evidence="2" id="KW-0456">Lyase</keyword>
<organism evidence="2 3">
    <name type="scientific">Pedobacter polaris</name>
    <dbReference type="NCBI Taxonomy" id="2571273"/>
    <lineage>
        <taxon>Bacteria</taxon>
        <taxon>Pseudomonadati</taxon>
        <taxon>Bacteroidota</taxon>
        <taxon>Sphingobacteriia</taxon>
        <taxon>Sphingobacteriales</taxon>
        <taxon>Sphingobacteriaceae</taxon>
        <taxon>Pedobacter</taxon>
    </lineage>
</organism>
<feature type="transmembrane region" description="Helical" evidence="1">
    <location>
        <begin position="413"/>
        <end position="434"/>
    </location>
</feature>
<dbReference type="OrthoDB" id="9800207at2"/>
<dbReference type="Pfam" id="PF04403">
    <property type="entry name" value="PqiA"/>
    <property type="match status" value="1"/>
</dbReference>
<name>A0A4U1CSX2_9SPHI</name>
<dbReference type="Proteomes" id="UP000309488">
    <property type="component" value="Unassembled WGS sequence"/>
</dbReference>
<feature type="transmembrane region" description="Helical" evidence="1">
    <location>
        <begin position="224"/>
        <end position="242"/>
    </location>
</feature>
<dbReference type="RefSeq" id="WP_136839734.1">
    <property type="nucleotide sequence ID" value="NZ_SWBR01000002.1"/>
</dbReference>
<dbReference type="InterPro" id="IPR007498">
    <property type="entry name" value="PqiA-like"/>
</dbReference>